<dbReference type="HOGENOM" id="CLU_3044045_0_0_7"/>
<dbReference type="AlphaFoldDB" id="N2BSK2"/>
<feature type="compositionally biased region" description="Polar residues" evidence="1">
    <location>
        <begin position="44"/>
        <end position="54"/>
    </location>
</feature>
<dbReference type="GeneID" id="60657803"/>
<evidence type="ECO:0000256" key="1">
    <source>
        <dbReference type="SAM" id="MobiDB-lite"/>
    </source>
</evidence>
<evidence type="ECO:0000313" key="3">
    <source>
        <dbReference type="Proteomes" id="UP000012527"/>
    </source>
</evidence>
<dbReference type="PATRIC" id="fig|1235804.3.peg.511"/>
<dbReference type="RefSeq" id="WP_004084610.1">
    <property type="nucleotide sequence ID" value="NZ_KB822505.1"/>
</dbReference>
<dbReference type="EMBL" id="AQFW01000004">
    <property type="protein sequence ID" value="EMZ41455.1"/>
    <property type="molecule type" value="Genomic_DNA"/>
</dbReference>
<name>N2BSK2_9HELI</name>
<comment type="caution">
    <text evidence="2">The sequence shown here is derived from an EMBL/GenBank/DDBJ whole genome shotgun (WGS) entry which is preliminary data.</text>
</comment>
<feature type="region of interest" description="Disordered" evidence="1">
    <location>
        <begin position="35"/>
        <end position="54"/>
    </location>
</feature>
<gene>
    <name evidence="2" type="ORF">C826_00475</name>
</gene>
<proteinExistence type="predicted"/>
<organism evidence="2 3">
    <name type="scientific">Helicobacter bilis WiWa</name>
    <dbReference type="NCBI Taxonomy" id="1235804"/>
    <lineage>
        <taxon>Bacteria</taxon>
        <taxon>Pseudomonadati</taxon>
        <taxon>Campylobacterota</taxon>
        <taxon>Epsilonproteobacteria</taxon>
        <taxon>Campylobacterales</taxon>
        <taxon>Helicobacteraceae</taxon>
        <taxon>Helicobacter</taxon>
    </lineage>
</organism>
<dbReference type="Proteomes" id="UP000012527">
    <property type="component" value="Unassembled WGS sequence"/>
</dbReference>
<accession>N2BSK2</accession>
<reference evidence="2 3" key="1">
    <citation type="submission" date="2013-02" db="EMBL/GenBank/DDBJ databases">
        <title>The Genome Sequence of Helicobacter bilis WiWa.</title>
        <authorList>
            <consortium name="The Broad Institute Genome Sequencing Platform"/>
            <person name="Ward D."/>
            <person name="Overstreet A.-M.C."/>
            <person name="Ramer-Tait A.E."/>
            <person name="Phillips G.J."/>
            <person name="Wannemuehler M.J."/>
            <person name="Walker B."/>
            <person name="Young S.K."/>
            <person name="Zeng Q."/>
            <person name="Gargeya S."/>
            <person name="Fitzgerald M."/>
            <person name="Haas B."/>
            <person name="Abouelleil A."/>
            <person name="Alvarado L."/>
            <person name="Arachchi H.M."/>
            <person name="Berlin A.M."/>
            <person name="Chapman S.B."/>
            <person name="Dewar J."/>
            <person name="Goldberg J."/>
            <person name="Griggs A."/>
            <person name="Gujja S."/>
            <person name="Hansen M."/>
            <person name="Howarth C."/>
            <person name="Imamovic A."/>
            <person name="Larimer J."/>
            <person name="McCowan C."/>
            <person name="Murphy C."/>
            <person name="Neiman D."/>
            <person name="Pearson M."/>
            <person name="Priest M."/>
            <person name="Roberts A."/>
            <person name="Saif S."/>
            <person name="Shea T."/>
            <person name="Sisk P."/>
            <person name="Sykes S."/>
            <person name="Wortman J."/>
            <person name="Nusbaum C."/>
            <person name="Birren B."/>
        </authorList>
    </citation>
    <scope>NUCLEOTIDE SEQUENCE [LARGE SCALE GENOMIC DNA]</scope>
    <source>
        <strain evidence="2 3">WiWa</strain>
    </source>
</reference>
<protein>
    <submittedName>
        <fullName evidence="2">Uncharacterized protein</fullName>
    </submittedName>
</protein>
<sequence length="54" mass="6332">MIVCACDVASFISLCHVERSEKSFLQIKKERAMRQRKQKELSMRKQTTQTNPAF</sequence>
<evidence type="ECO:0000313" key="2">
    <source>
        <dbReference type="EMBL" id="EMZ41455.1"/>
    </source>
</evidence>